<comment type="pathway">
    <text evidence="1">Carbohydrate acid metabolism.</text>
</comment>
<dbReference type="NCBIfam" id="TIGR01182">
    <property type="entry name" value="eda"/>
    <property type="match status" value="1"/>
</dbReference>
<dbReference type="InterPro" id="IPR000887">
    <property type="entry name" value="Aldlse_KDPG_KHG"/>
</dbReference>
<evidence type="ECO:0000256" key="5">
    <source>
        <dbReference type="ARBA" id="ARBA00023277"/>
    </source>
</evidence>
<evidence type="ECO:0000256" key="3">
    <source>
        <dbReference type="ARBA" id="ARBA00011233"/>
    </source>
</evidence>
<dbReference type="Pfam" id="PF01081">
    <property type="entry name" value="Aldolase"/>
    <property type="match status" value="1"/>
</dbReference>
<keyword evidence="4" id="KW-0456">Lyase</keyword>
<evidence type="ECO:0000313" key="7">
    <source>
        <dbReference type="Proteomes" id="UP000184310"/>
    </source>
</evidence>
<keyword evidence="7" id="KW-1185">Reference proteome</keyword>
<evidence type="ECO:0000256" key="2">
    <source>
        <dbReference type="ARBA" id="ARBA00006906"/>
    </source>
</evidence>
<dbReference type="PANTHER" id="PTHR30246:SF1">
    <property type="entry name" value="2-DEHYDRO-3-DEOXY-6-PHOSPHOGALACTONATE ALDOLASE-RELATED"/>
    <property type="match status" value="1"/>
</dbReference>
<dbReference type="AlphaFoldDB" id="A0A1M6BP55"/>
<dbReference type="SUPFAM" id="SSF51569">
    <property type="entry name" value="Aldolase"/>
    <property type="match status" value="1"/>
</dbReference>
<protein>
    <submittedName>
        <fullName evidence="6">2-dehydro-3-deoxyphosphogluconate aldolase / (4S)-4-hydroxy-2-oxoglutarate aldolase</fullName>
    </submittedName>
</protein>
<comment type="subunit">
    <text evidence="3">Homotrimer.</text>
</comment>
<name>A0A1M6BP55_9CLOT</name>
<dbReference type="CDD" id="cd00452">
    <property type="entry name" value="KDPG_aldolase"/>
    <property type="match status" value="1"/>
</dbReference>
<dbReference type="NCBIfam" id="NF005119">
    <property type="entry name" value="PRK06552.1"/>
    <property type="match status" value="1"/>
</dbReference>
<accession>A0A1M6BP55</accession>
<sequence length="214" mass="22819">MLNKMRIVNEVMETGVVAVIRGKNIEEAINVASSCIKGGINAIEVTFTVPKAHKVIDKLKEMYGDSIVVGAGTVLDSETARIAILEGAEFIVSPSFDLETSKLCNRYDIPYMAGCMTIQEIIKAMEAGTDVVKLFPGSAFGPGIVKDIKAPLPQVSIMPTGGVSLDNIDTWIKNGCVAVGIGGSLTAPALKGDFEKTTELSRQFIEKVKLARGK</sequence>
<dbReference type="Proteomes" id="UP000184310">
    <property type="component" value="Unassembled WGS sequence"/>
</dbReference>
<dbReference type="EMBL" id="FQZB01000003">
    <property type="protein sequence ID" value="SHI50466.1"/>
    <property type="molecule type" value="Genomic_DNA"/>
</dbReference>
<evidence type="ECO:0000313" key="6">
    <source>
        <dbReference type="EMBL" id="SHI50466.1"/>
    </source>
</evidence>
<dbReference type="GO" id="GO:0016829">
    <property type="term" value="F:lyase activity"/>
    <property type="evidence" value="ECO:0007669"/>
    <property type="project" value="UniProtKB-KW"/>
</dbReference>
<reference evidence="6 7" key="1">
    <citation type="submission" date="2016-11" db="EMBL/GenBank/DDBJ databases">
        <authorList>
            <person name="Jaros S."/>
            <person name="Januszkiewicz K."/>
            <person name="Wedrychowicz H."/>
        </authorList>
    </citation>
    <scope>NUCLEOTIDE SEQUENCE [LARGE SCALE GENOMIC DNA]</scope>
    <source>
        <strain evidence="6 7">DSM 21758</strain>
    </source>
</reference>
<evidence type="ECO:0000256" key="4">
    <source>
        <dbReference type="ARBA" id="ARBA00023239"/>
    </source>
</evidence>
<evidence type="ECO:0000256" key="1">
    <source>
        <dbReference type="ARBA" id="ARBA00004761"/>
    </source>
</evidence>
<dbReference type="OrthoDB" id="9802667at2"/>
<proteinExistence type="inferred from homology"/>
<dbReference type="RefSeq" id="WP_072984759.1">
    <property type="nucleotide sequence ID" value="NZ_FQZB01000003.1"/>
</dbReference>
<dbReference type="InterPro" id="IPR013785">
    <property type="entry name" value="Aldolase_TIM"/>
</dbReference>
<dbReference type="PANTHER" id="PTHR30246">
    <property type="entry name" value="2-KETO-3-DEOXY-6-PHOSPHOGLUCONATE ALDOLASE"/>
    <property type="match status" value="1"/>
</dbReference>
<comment type="similarity">
    <text evidence="2">Belongs to the KHG/KDPG aldolase family.</text>
</comment>
<keyword evidence="5" id="KW-0119">Carbohydrate metabolism</keyword>
<organism evidence="6 7">
    <name type="scientific">Clostridium cavendishii DSM 21758</name>
    <dbReference type="NCBI Taxonomy" id="1121302"/>
    <lineage>
        <taxon>Bacteria</taxon>
        <taxon>Bacillati</taxon>
        <taxon>Bacillota</taxon>
        <taxon>Clostridia</taxon>
        <taxon>Eubacteriales</taxon>
        <taxon>Clostridiaceae</taxon>
        <taxon>Clostridium</taxon>
    </lineage>
</organism>
<dbReference type="Gene3D" id="3.20.20.70">
    <property type="entry name" value="Aldolase class I"/>
    <property type="match status" value="1"/>
</dbReference>
<dbReference type="STRING" id="1121302.SAMN02745163_00411"/>
<gene>
    <name evidence="6" type="ORF">SAMN02745163_00411</name>
</gene>